<sequence length="516" mass="56019">MLRLTLEYTPSIRFKLMLLVLACILPAALLAALLIDYDYQLTYDNFTRSAMATARANAMEVDKELAIVESALVGLSTSPDLRLGDLQAFDAQARQLGARQNMFNVVLEDASGQQLMNTFRPYGVPLPREPDSASLKFMRERDATFISSLFVGPVAQRPMVALGIPLRSREGIWCALTASIAVERFGGILRQQHYPDHWITSIIDRGGRIVARTADMQRFVGTQALPQVRERMHQQAEGAFETRTLDGTPILAVMSRAVNSGWTVAIGIPLENLKSEMRRKLWSLVLATIGLLGAGLLIAWRIGTRIRRAMHDLIAPALALGAGEQLAPVSYGVREADEVGDALVKASAMLLRAQHQANHDALTGIANRAMFHEVLARQLAICQRSHGKLAVLYLDLDHFKAINDTHGHAAGDQLLIEASVRLRSQLRKADLAARLGGDEFAVMLADVGAAETAHVVDKLSALMAQPYQIDGLTLTAAASIGVALYPAAGESLALLLAAADQAMYQAKAARRLGPRG</sequence>
<evidence type="ECO:0000313" key="3">
    <source>
        <dbReference type="EMBL" id="MYM73214.1"/>
    </source>
</evidence>
<dbReference type="SMART" id="SM00267">
    <property type="entry name" value="GGDEF"/>
    <property type="match status" value="1"/>
</dbReference>
<feature type="transmembrane region" description="Helical" evidence="1">
    <location>
        <begin position="281"/>
        <end position="300"/>
    </location>
</feature>
<dbReference type="InterPro" id="IPR052163">
    <property type="entry name" value="DGC-Regulatory_Protein"/>
</dbReference>
<dbReference type="PROSITE" id="PS50887">
    <property type="entry name" value="GGDEF"/>
    <property type="match status" value="1"/>
</dbReference>
<dbReference type="InterPro" id="IPR000160">
    <property type="entry name" value="GGDEF_dom"/>
</dbReference>
<proteinExistence type="predicted"/>
<accession>A0A7X4H2T5</accession>
<dbReference type="NCBIfam" id="TIGR00254">
    <property type="entry name" value="GGDEF"/>
    <property type="match status" value="1"/>
</dbReference>
<dbReference type="RefSeq" id="WP_161050457.1">
    <property type="nucleotide sequence ID" value="NZ_WWCR01000012.1"/>
</dbReference>
<comment type="caution">
    <text evidence="3">The sequence shown here is derived from an EMBL/GenBank/DDBJ whole genome shotgun (WGS) entry which is preliminary data.</text>
</comment>
<dbReference type="AlphaFoldDB" id="A0A7X4H2T5"/>
<dbReference type="InterPro" id="IPR043128">
    <property type="entry name" value="Rev_trsase/Diguanyl_cyclase"/>
</dbReference>
<evidence type="ECO:0000256" key="1">
    <source>
        <dbReference type="SAM" id="Phobius"/>
    </source>
</evidence>
<reference evidence="3 4" key="1">
    <citation type="submission" date="2019-12" db="EMBL/GenBank/DDBJ databases">
        <title>Novel species isolated from a subtropical stream in China.</title>
        <authorList>
            <person name="Lu H."/>
        </authorList>
    </citation>
    <scope>NUCLEOTIDE SEQUENCE [LARGE SCALE GENOMIC DNA]</scope>
    <source>
        <strain evidence="3 4">FT134W</strain>
    </source>
</reference>
<dbReference type="Gene3D" id="3.30.450.20">
    <property type="entry name" value="PAS domain"/>
    <property type="match status" value="1"/>
</dbReference>
<dbReference type="PANTHER" id="PTHR46663">
    <property type="entry name" value="DIGUANYLATE CYCLASE DGCT-RELATED"/>
    <property type="match status" value="1"/>
</dbReference>
<keyword evidence="1" id="KW-1133">Transmembrane helix</keyword>
<name>A0A7X4H2T5_9BURK</name>
<dbReference type="EMBL" id="WWCR01000012">
    <property type="protein sequence ID" value="MYM73214.1"/>
    <property type="molecule type" value="Genomic_DNA"/>
</dbReference>
<dbReference type="Gene3D" id="3.30.70.270">
    <property type="match status" value="1"/>
</dbReference>
<evidence type="ECO:0000259" key="2">
    <source>
        <dbReference type="PROSITE" id="PS50887"/>
    </source>
</evidence>
<dbReference type="CDD" id="cd01949">
    <property type="entry name" value="GGDEF"/>
    <property type="match status" value="1"/>
</dbReference>
<feature type="domain" description="GGDEF" evidence="2">
    <location>
        <begin position="387"/>
        <end position="516"/>
    </location>
</feature>
<organism evidence="3 4">
    <name type="scientific">Duganella margarita</name>
    <dbReference type="NCBI Taxonomy" id="2692170"/>
    <lineage>
        <taxon>Bacteria</taxon>
        <taxon>Pseudomonadati</taxon>
        <taxon>Pseudomonadota</taxon>
        <taxon>Betaproteobacteria</taxon>
        <taxon>Burkholderiales</taxon>
        <taxon>Oxalobacteraceae</taxon>
        <taxon>Telluria group</taxon>
        <taxon>Duganella</taxon>
    </lineage>
</organism>
<dbReference type="CDD" id="cd18774">
    <property type="entry name" value="PDC2_HK_sensor"/>
    <property type="match status" value="1"/>
</dbReference>
<keyword evidence="1" id="KW-0812">Transmembrane</keyword>
<gene>
    <name evidence="3" type="ORF">GTP56_13540</name>
</gene>
<protein>
    <submittedName>
        <fullName evidence="3">Diguanylate cyclase</fullName>
    </submittedName>
</protein>
<dbReference type="Pfam" id="PF00990">
    <property type="entry name" value="GGDEF"/>
    <property type="match status" value="1"/>
</dbReference>
<dbReference type="FunFam" id="3.30.70.270:FF:000001">
    <property type="entry name" value="Diguanylate cyclase domain protein"/>
    <property type="match status" value="1"/>
</dbReference>
<dbReference type="InterPro" id="IPR029787">
    <property type="entry name" value="Nucleotide_cyclase"/>
</dbReference>
<dbReference type="GO" id="GO:0003824">
    <property type="term" value="F:catalytic activity"/>
    <property type="evidence" value="ECO:0007669"/>
    <property type="project" value="UniProtKB-ARBA"/>
</dbReference>
<dbReference type="Proteomes" id="UP000469734">
    <property type="component" value="Unassembled WGS sequence"/>
</dbReference>
<evidence type="ECO:0000313" key="4">
    <source>
        <dbReference type="Proteomes" id="UP000469734"/>
    </source>
</evidence>
<dbReference type="SUPFAM" id="SSF55073">
    <property type="entry name" value="Nucleotide cyclase"/>
    <property type="match status" value="1"/>
</dbReference>
<keyword evidence="1" id="KW-0472">Membrane</keyword>
<dbReference type="PANTHER" id="PTHR46663:SF2">
    <property type="entry name" value="GGDEF DOMAIN-CONTAINING PROTEIN"/>
    <property type="match status" value="1"/>
</dbReference>